<reference evidence="2 3" key="1">
    <citation type="journal article" date="2019" name="Int. J. Syst. Evol. Microbiol.">
        <title>The Global Catalogue of Microorganisms (GCM) 10K type strain sequencing project: providing services to taxonomists for standard genome sequencing and annotation.</title>
        <authorList>
            <consortium name="The Broad Institute Genomics Platform"/>
            <consortium name="The Broad Institute Genome Sequencing Center for Infectious Disease"/>
            <person name="Wu L."/>
            <person name="Ma J."/>
        </authorList>
    </citation>
    <scope>NUCLEOTIDE SEQUENCE [LARGE SCALE GENOMIC DNA]</scope>
    <source>
        <strain evidence="2 3">JCM 16026</strain>
    </source>
</reference>
<dbReference type="PROSITE" id="PS51186">
    <property type="entry name" value="GNAT"/>
    <property type="match status" value="2"/>
</dbReference>
<dbReference type="SUPFAM" id="SSF55729">
    <property type="entry name" value="Acyl-CoA N-acyltransferases (Nat)"/>
    <property type="match status" value="2"/>
</dbReference>
<evidence type="ECO:0000313" key="2">
    <source>
        <dbReference type="EMBL" id="GAA2172556.1"/>
    </source>
</evidence>
<dbReference type="InterPro" id="IPR000182">
    <property type="entry name" value="GNAT_dom"/>
</dbReference>
<keyword evidence="3" id="KW-1185">Reference proteome</keyword>
<organism evidence="2 3">
    <name type="scientific">Agrococcus versicolor</name>
    <dbReference type="NCBI Taxonomy" id="501482"/>
    <lineage>
        <taxon>Bacteria</taxon>
        <taxon>Bacillati</taxon>
        <taxon>Actinomycetota</taxon>
        <taxon>Actinomycetes</taxon>
        <taxon>Micrococcales</taxon>
        <taxon>Microbacteriaceae</taxon>
        <taxon>Agrococcus</taxon>
    </lineage>
</organism>
<dbReference type="RefSeq" id="WP_344341297.1">
    <property type="nucleotide sequence ID" value="NZ_BAAAQT010000005.1"/>
</dbReference>
<feature type="domain" description="N-acetyltransferase" evidence="1">
    <location>
        <begin position="25"/>
        <end position="191"/>
    </location>
</feature>
<sequence length="370" mass="40499">MTIEVRELAVPAAYDDGTRAWATFAEMVAVRNAVMAHTWDGDAATHAITTREAYGTASSQEDERLVYLGGWLDGRLVARGYVELSRREALHVAGVDVLVLPEARRRGVGTAVWRAARAICEADGRTTVQAWVDHRPATGPAIPAPTGFGSVPADAPEVGFLLRQGFVLEQVERMSELCLDDATAELERLRDAALPHALGYAIRTWTGRTPPELLDALAALHRRMSTDAPAAGLDHEEEDWDAGRVERIEEVEERRGRDMLRAVAVHEATGALVAFTTLVVASPDRPIYQHDTLVHADHRGHRLGMLVKVANLLALAERVPHGARVMTWNAEENRPMLRVNEALGFRAIGYEGAWQLVRGSSWPDGLPSSA</sequence>
<gene>
    <name evidence="2" type="ORF">GCM10009846_10990</name>
</gene>
<accession>A0ABN3AMV4</accession>
<evidence type="ECO:0000313" key="3">
    <source>
        <dbReference type="Proteomes" id="UP001501599"/>
    </source>
</evidence>
<protein>
    <submittedName>
        <fullName evidence="2">GNAT family N-acetyltransferase</fullName>
    </submittedName>
</protein>
<dbReference type="InterPro" id="IPR016181">
    <property type="entry name" value="Acyl_CoA_acyltransferase"/>
</dbReference>
<dbReference type="Pfam" id="PF00583">
    <property type="entry name" value="Acetyltransf_1"/>
    <property type="match status" value="1"/>
</dbReference>
<proteinExistence type="predicted"/>
<comment type="caution">
    <text evidence="2">The sequence shown here is derived from an EMBL/GenBank/DDBJ whole genome shotgun (WGS) entry which is preliminary data.</text>
</comment>
<dbReference type="Proteomes" id="UP001501599">
    <property type="component" value="Unassembled WGS sequence"/>
</dbReference>
<dbReference type="Gene3D" id="3.40.630.30">
    <property type="match status" value="1"/>
</dbReference>
<name>A0ABN3AMV4_9MICO</name>
<dbReference type="EMBL" id="BAAAQT010000005">
    <property type="protein sequence ID" value="GAA2172556.1"/>
    <property type="molecule type" value="Genomic_DNA"/>
</dbReference>
<evidence type="ECO:0000259" key="1">
    <source>
        <dbReference type="PROSITE" id="PS51186"/>
    </source>
</evidence>
<dbReference type="CDD" id="cd04301">
    <property type="entry name" value="NAT_SF"/>
    <property type="match status" value="1"/>
</dbReference>
<feature type="domain" description="N-acetyltransferase" evidence="1">
    <location>
        <begin position="200"/>
        <end position="369"/>
    </location>
</feature>